<feature type="compositionally biased region" description="Polar residues" evidence="2">
    <location>
        <begin position="344"/>
        <end position="359"/>
    </location>
</feature>
<dbReference type="EnsemblMetazoa" id="XM_038021783.1">
    <property type="protein sequence ID" value="XP_037877711.1"/>
    <property type="gene ID" value="LOC101743043"/>
</dbReference>
<evidence type="ECO:0000256" key="1">
    <source>
        <dbReference type="PROSITE-ProRule" id="PRU00221"/>
    </source>
</evidence>
<feature type="compositionally biased region" description="Basic and acidic residues" evidence="2">
    <location>
        <begin position="598"/>
        <end position="608"/>
    </location>
</feature>
<feature type="region of interest" description="Disordered" evidence="2">
    <location>
        <begin position="1160"/>
        <end position="1226"/>
    </location>
</feature>
<feature type="region of interest" description="Disordered" evidence="2">
    <location>
        <begin position="231"/>
        <end position="276"/>
    </location>
</feature>
<dbReference type="GO" id="GO:0000423">
    <property type="term" value="P:mitophagy"/>
    <property type="evidence" value="ECO:0007669"/>
    <property type="project" value="TreeGrafter"/>
</dbReference>
<name>A0A8R2MBA2_BOMMO</name>
<dbReference type="InterPro" id="IPR001680">
    <property type="entry name" value="WD40_rpt"/>
</dbReference>
<feature type="compositionally biased region" description="Polar residues" evidence="2">
    <location>
        <begin position="516"/>
        <end position="546"/>
    </location>
</feature>
<evidence type="ECO:0000313" key="4">
    <source>
        <dbReference type="Proteomes" id="UP000005204"/>
    </source>
</evidence>
<feature type="compositionally biased region" description="Polar residues" evidence="2">
    <location>
        <begin position="252"/>
        <end position="261"/>
    </location>
</feature>
<organism evidence="3 4">
    <name type="scientific">Bombyx mori</name>
    <name type="common">Silk moth</name>
    <dbReference type="NCBI Taxonomy" id="7091"/>
    <lineage>
        <taxon>Eukaryota</taxon>
        <taxon>Metazoa</taxon>
        <taxon>Ecdysozoa</taxon>
        <taxon>Arthropoda</taxon>
        <taxon>Hexapoda</taxon>
        <taxon>Insecta</taxon>
        <taxon>Pterygota</taxon>
        <taxon>Neoptera</taxon>
        <taxon>Endopterygota</taxon>
        <taxon>Lepidoptera</taxon>
        <taxon>Glossata</taxon>
        <taxon>Ditrysia</taxon>
        <taxon>Bombycoidea</taxon>
        <taxon>Bombycidae</taxon>
        <taxon>Bombycinae</taxon>
        <taxon>Bombyx</taxon>
    </lineage>
</organism>
<feature type="compositionally biased region" description="Polar residues" evidence="2">
    <location>
        <begin position="1093"/>
        <end position="1121"/>
    </location>
</feature>
<feature type="compositionally biased region" description="Basic and acidic residues" evidence="2">
    <location>
        <begin position="679"/>
        <end position="689"/>
    </location>
</feature>
<feature type="compositionally biased region" description="Basic and acidic residues" evidence="2">
    <location>
        <begin position="1081"/>
        <end position="1092"/>
    </location>
</feature>
<keyword evidence="4" id="KW-1185">Reference proteome</keyword>
<evidence type="ECO:0000313" key="3">
    <source>
        <dbReference type="EnsemblMetazoa" id="XP_037877711.1"/>
    </source>
</evidence>
<dbReference type="KEGG" id="bmor:101743043"/>
<dbReference type="EnsemblMetazoa" id="XM_038021781.1">
    <property type="protein sequence ID" value="XP_037877709.1"/>
    <property type="gene ID" value="LOC101743043"/>
</dbReference>
<feature type="compositionally biased region" description="Polar residues" evidence="2">
    <location>
        <begin position="898"/>
        <end position="907"/>
    </location>
</feature>
<feature type="compositionally biased region" description="Basic and acidic residues" evidence="2">
    <location>
        <begin position="695"/>
        <end position="705"/>
    </location>
</feature>
<dbReference type="Proteomes" id="UP000005204">
    <property type="component" value="Unassembled WGS sequence"/>
</dbReference>
<keyword evidence="1" id="KW-0853">WD repeat</keyword>
<dbReference type="Gene3D" id="2.130.10.10">
    <property type="entry name" value="YVTN repeat-like/Quinoprotein amine dehydrogenase"/>
    <property type="match status" value="1"/>
</dbReference>
<feature type="compositionally biased region" description="Polar residues" evidence="2">
    <location>
        <begin position="870"/>
        <end position="889"/>
    </location>
</feature>
<dbReference type="PANTHER" id="PTHR22874">
    <property type="entry name" value="ACTIVATING MOLECULE IN BECN1-REGULATED AUTOPHAGY PROTEIN 1"/>
    <property type="match status" value="1"/>
</dbReference>
<feature type="region of interest" description="Disordered" evidence="2">
    <location>
        <begin position="586"/>
        <end position="612"/>
    </location>
</feature>
<feature type="region of interest" description="Disordered" evidence="2">
    <location>
        <begin position="1069"/>
        <end position="1121"/>
    </location>
</feature>
<dbReference type="RefSeq" id="XP_037877711.1">
    <property type="nucleotide sequence ID" value="XM_038021783.2"/>
</dbReference>
<feature type="region of interest" description="Disordered" evidence="2">
    <location>
        <begin position="495"/>
        <end position="551"/>
    </location>
</feature>
<feature type="repeat" description="WD" evidence="1">
    <location>
        <begin position="111"/>
        <end position="145"/>
    </location>
</feature>
<feature type="compositionally biased region" description="Polar residues" evidence="2">
    <location>
        <begin position="328"/>
        <end position="337"/>
    </location>
</feature>
<dbReference type="SUPFAM" id="SSF69322">
    <property type="entry name" value="Tricorn protease domain 2"/>
    <property type="match status" value="1"/>
</dbReference>
<feature type="region of interest" description="Disordered" evidence="2">
    <location>
        <begin position="1279"/>
        <end position="1300"/>
    </location>
</feature>
<dbReference type="RefSeq" id="XP_037877709.1">
    <property type="nucleotide sequence ID" value="XM_038021781.2"/>
</dbReference>
<dbReference type="RefSeq" id="XP_037877712.1">
    <property type="nucleotide sequence ID" value="XM_038021784.2"/>
</dbReference>
<feature type="compositionally biased region" description="Basic and acidic residues" evidence="2">
    <location>
        <begin position="854"/>
        <end position="869"/>
    </location>
</feature>
<dbReference type="GO" id="GO:0000045">
    <property type="term" value="P:autophagosome assembly"/>
    <property type="evidence" value="ECO:0007669"/>
    <property type="project" value="TreeGrafter"/>
</dbReference>
<protein>
    <recommendedName>
        <fullName evidence="5">Activating molecule in BECN1-regulated autophagy protein 1</fullName>
    </recommendedName>
</protein>
<dbReference type="GO" id="GO:1990756">
    <property type="term" value="F:ubiquitin-like ligase-substrate adaptor activity"/>
    <property type="evidence" value="ECO:0007669"/>
    <property type="project" value="TreeGrafter"/>
</dbReference>
<dbReference type="EnsemblMetazoa" id="XM_038021784.1">
    <property type="protein sequence ID" value="XP_037877712.1"/>
    <property type="gene ID" value="LOC101743043"/>
</dbReference>
<dbReference type="InterPro" id="IPR015943">
    <property type="entry name" value="WD40/YVTN_repeat-like_dom_sf"/>
</dbReference>
<evidence type="ECO:0000256" key="2">
    <source>
        <dbReference type="SAM" id="MobiDB-lite"/>
    </source>
</evidence>
<reference evidence="4" key="1">
    <citation type="journal article" date="2008" name="Insect Biochem. Mol. Biol.">
        <title>The genome of a lepidopteran model insect, the silkworm Bombyx mori.</title>
        <authorList>
            <consortium name="International Silkworm Genome Consortium"/>
        </authorList>
    </citation>
    <scope>NUCLEOTIDE SEQUENCE [LARGE SCALE GENOMIC DNA]</scope>
    <source>
        <strain evidence="4">p50T</strain>
    </source>
</reference>
<proteinExistence type="predicted"/>
<dbReference type="EnsemblMetazoa" id="XM_038021782.1">
    <property type="protein sequence ID" value="XP_037877710.1"/>
    <property type="gene ID" value="LOC101743043"/>
</dbReference>
<dbReference type="PANTHER" id="PTHR22874:SF1">
    <property type="entry name" value="ACTIVATING MOLECULE IN BECN1-REGULATED AUTOPHAGY PROTEIN 1"/>
    <property type="match status" value="1"/>
</dbReference>
<dbReference type="SMART" id="SM00320">
    <property type="entry name" value="WD40"/>
    <property type="match status" value="3"/>
</dbReference>
<dbReference type="InterPro" id="IPR052596">
    <property type="entry name" value="AMBRA1_autophagy"/>
</dbReference>
<dbReference type="PROSITE" id="PS50082">
    <property type="entry name" value="WD_REPEATS_2"/>
    <property type="match status" value="1"/>
</dbReference>
<feature type="region of interest" description="Disordered" evidence="2">
    <location>
        <begin position="679"/>
        <end position="759"/>
    </location>
</feature>
<evidence type="ECO:0008006" key="5">
    <source>
        <dbReference type="Google" id="ProtNLM"/>
    </source>
</evidence>
<feature type="region of interest" description="Disordered" evidence="2">
    <location>
        <begin position="845"/>
        <end position="940"/>
    </location>
</feature>
<accession>A0A8R2MBA2</accession>
<feature type="compositionally biased region" description="Low complexity" evidence="2">
    <location>
        <begin position="1190"/>
        <end position="1201"/>
    </location>
</feature>
<feature type="compositionally biased region" description="Polar residues" evidence="2">
    <location>
        <begin position="1069"/>
        <end position="1080"/>
    </location>
</feature>
<feature type="compositionally biased region" description="Low complexity" evidence="2">
    <location>
        <begin position="231"/>
        <end position="251"/>
    </location>
</feature>
<reference evidence="3" key="2">
    <citation type="submission" date="2022-06" db="UniProtKB">
        <authorList>
            <consortium name="EnsemblMetazoa"/>
        </authorList>
    </citation>
    <scope>IDENTIFICATION</scope>
    <source>
        <strain evidence="3">p50T (Dazao)</strain>
    </source>
</reference>
<feature type="compositionally biased region" description="Pro residues" evidence="2">
    <location>
        <begin position="1337"/>
        <end position="1346"/>
    </location>
</feature>
<feature type="compositionally biased region" description="Polar residues" evidence="2">
    <location>
        <begin position="402"/>
        <end position="415"/>
    </location>
</feature>
<feature type="region of interest" description="Disordered" evidence="2">
    <location>
        <begin position="1321"/>
        <end position="1362"/>
    </location>
</feature>
<dbReference type="GO" id="GO:0080008">
    <property type="term" value="C:Cul4-RING E3 ubiquitin ligase complex"/>
    <property type="evidence" value="ECO:0007669"/>
    <property type="project" value="TreeGrafter"/>
</dbReference>
<feature type="compositionally biased region" description="Polar residues" evidence="2">
    <location>
        <begin position="309"/>
        <end position="320"/>
    </location>
</feature>
<feature type="compositionally biased region" description="Pro residues" evidence="2">
    <location>
        <begin position="1284"/>
        <end position="1295"/>
    </location>
</feature>
<feature type="compositionally biased region" description="Polar residues" evidence="2">
    <location>
        <begin position="451"/>
        <end position="465"/>
    </location>
</feature>
<feature type="region of interest" description="Disordered" evidence="2">
    <location>
        <begin position="309"/>
        <end position="465"/>
    </location>
</feature>
<sequence>MDPVIDNEWLSIKHDPVEETPVVGNVSRSWQWRELGANPPHYPASKTVLENAAEDILVQKPLKIRSCDLPGYPRSTFLMVFSPDGTKVASTHGNHNVYVSDLASGKHLKILEGHPRTPWCIAFHPSHTQLIGSGCLGGQVRVWDMGSGGSEVWNVRYETVIASIAFHPREQLLVIATYNELYFWDWSHPAPFTKVTTNNINEKVRYVAFDALGYKLITGISVSGCPSMSSTSLLQQSPTTGTSNTQNSSSNRRNATGNANENPLGINPPTDNAGSAQDMIVNSYQNLVQRYDSLVRNYQRLFMVRHRLSNSSQSTPNTIDRGTDPMETDTSPGTSGWSRPARPSTVTTNAEDGASTSGTRRPDSGESGDGENSSRLLNLDALTFDSDPSRNQDSVSERSPFGSRSSAFQPLNETGRTFRPSDPNERSTRLLPNPFSSPGGISRSARVNFGEMSTSGDNDPANASRTSIFTSSRMSSTAGRVLISHRRNFSPIRRGRISLWGDSPTSTESTPTPSPRNITNSSANEETQDTTAPRRPTMTNSSTQMSPVPPLDAEALNESLDLIRDILRDSGTRLLNLITDMSLSMVSASERERRRRAHSDEGSPVERRPRPRPRLLSVGWRRELLSSSSDSDSDRSLEPDALRARSTGFRDSVDAAAQSAASLLTNLPTDRLMFDILTDRNESAPRDNEGLDPTRSNDRFRVPGRDDEDVARVVPEPTPAASEPGPSEVDPQPSSSRTNPSPPFSRPSTSRDEFWTRGSSVSSEEAYRKVRNGVAALQKHTVHLANLWYRGNRISMRELRNLWENLRRRILALQRDIGRQDSPGYYTRSLLERCMMLADIAEPISRPPNRNLRRSMDSDRNGERTDHSSNVDMSSPNRGVAQDPSNSTNVREEVQTRAGRNTQTRSQHPGGRVTTARRRVQPGYRWQPEDERRRRSRNIATNRLAQRYSNRSRREFTRAIEISATKHELRMRAMQVLSVMFNMMMMCLEERGLSQLIIIMLRTLKKALVLSWFMVMTNRNSGRTGNGPTPPSQRTDPMDVVHIQNEDDANPVNVDDHEDTQVAENVVSNTEVVDNTQTIKEQTREQESRDATKASSSVVKSETPNNQQDQTRLPSQNYRSSRWSNRLAVQIAAANRNNSATALSRRELYIESKRLKALHRTNPSVHPLNKKRTGPPMSTYRIPTLRCFPRRPNMNRPNTPRSQETDPIPGPSNLLHPENSSQDPPRAEGMYEFYQRVNFIRIAHMQAVSLRNAARNRFRRLQTIRLYTPSSVREMFALYSNNPENPPENRPPPQSNPELGSRRQFAVYRPHILAQRIDPANASEEPPQFNSVANNAAPPPPPPPPAQAQDAQAQRDGQNAPTQRLPRIHEYLQPIILAQNAMVVEEEGGGPGGMGGARRLGGMAGLLDAGIISETMPASSHRVQAWDFTTGNVPELADGKKNVVVQRCRIHNDASIDISKDGRLLVALLPVPRMRNTNHWLGVYSLEWGRLGQCLHTAVLEQTAVSVALSPTARHLAVGLGSKRFTSTHRAHNHVFALLYKLDSLDSSSRTGLSPIKELEQNWEQGFTSLNCLRWAPQPGQGLVYANNAGQLIVMS</sequence>
<dbReference type="RefSeq" id="XP_037877710.1">
    <property type="nucleotide sequence ID" value="XM_038021782.2"/>
</dbReference>
<dbReference type="GeneID" id="101743043"/>
<dbReference type="Pfam" id="PF00400">
    <property type="entry name" value="WD40"/>
    <property type="match status" value="1"/>
</dbReference>